<dbReference type="Proteomes" id="UP000184267">
    <property type="component" value="Unassembled WGS sequence"/>
</dbReference>
<dbReference type="EMBL" id="MNAD01000879">
    <property type="protein sequence ID" value="OJT09764.1"/>
    <property type="molecule type" value="Genomic_DNA"/>
</dbReference>
<protein>
    <submittedName>
        <fullName evidence="1">Uncharacterized protein</fullName>
    </submittedName>
</protein>
<organism evidence="1 2">
    <name type="scientific">Trametes pubescens</name>
    <name type="common">White-rot fungus</name>
    <dbReference type="NCBI Taxonomy" id="154538"/>
    <lineage>
        <taxon>Eukaryota</taxon>
        <taxon>Fungi</taxon>
        <taxon>Dikarya</taxon>
        <taxon>Basidiomycota</taxon>
        <taxon>Agaricomycotina</taxon>
        <taxon>Agaricomycetes</taxon>
        <taxon>Polyporales</taxon>
        <taxon>Polyporaceae</taxon>
        <taxon>Trametes</taxon>
    </lineage>
</organism>
<dbReference type="AlphaFoldDB" id="A0A1M2VQ83"/>
<gene>
    <name evidence="1" type="ORF">TRAPUB_13723</name>
</gene>
<sequence length="63" mass="6635">MVQGGLHQECAEVGSELVDTIERSDHPNISIRPDNHNRTGVGIDAVLGVPASPYAAAQIDVVD</sequence>
<proteinExistence type="predicted"/>
<name>A0A1M2VQ83_TRAPU</name>
<reference evidence="1 2" key="1">
    <citation type="submission" date="2016-10" db="EMBL/GenBank/DDBJ databases">
        <title>Genome sequence of the basidiomycete white-rot fungus Trametes pubescens.</title>
        <authorList>
            <person name="Makela M.R."/>
            <person name="Granchi Z."/>
            <person name="Peng M."/>
            <person name="De Vries R.P."/>
            <person name="Grigoriev I."/>
            <person name="Riley R."/>
            <person name="Hilden K."/>
        </authorList>
    </citation>
    <scope>NUCLEOTIDE SEQUENCE [LARGE SCALE GENOMIC DNA]</scope>
    <source>
        <strain evidence="1 2">FBCC735</strain>
    </source>
</reference>
<evidence type="ECO:0000313" key="1">
    <source>
        <dbReference type="EMBL" id="OJT09764.1"/>
    </source>
</evidence>
<comment type="caution">
    <text evidence="1">The sequence shown here is derived from an EMBL/GenBank/DDBJ whole genome shotgun (WGS) entry which is preliminary data.</text>
</comment>
<accession>A0A1M2VQ83</accession>
<evidence type="ECO:0000313" key="2">
    <source>
        <dbReference type="Proteomes" id="UP000184267"/>
    </source>
</evidence>
<keyword evidence="2" id="KW-1185">Reference proteome</keyword>